<keyword evidence="3" id="KW-1185">Reference proteome</keyword>
<dbReference type="EMBL" id="PSZP01000036">
    <property type="protein sequence ID" value="TCG10540.1"/>
    <property type="molecule type" value="Genomic_DNA"/>
</dbReference>
<dbReference type="PROSITE" id="PS00307">
    <property type="entry name" value="LECTIN_LEGUME_BETA"/>
    <property type="match status" value="1"/>
</dbReference>
<organism evidence="2 3">
    <name type="scientific">Mycoplasma todarodis</name>
    <dbReference type="NCBI Taxonomy" id="1937191"/>
    <lineage>
        <taxon>Bacteria</taxon>
        <taxon>Bacillati</taxon>
        <taxon>Mycoplasmatota</taxon>
        <taxon>Mollicutes</taxon>
        <taxon>Mycoplasmataceae</taxon>
        <taxon>Mycoplasma</taxon>
    </lineage>
</organism>
<dbReference type="AlphaFoldDB" id="A0A4R0XQC7"/>
<evidence type="ECO:0000313" key="3">
    <source>
        <dbReference type="Proteomes" id="UP000291072"/>
    </source>
</evidence>
<protein>
    <submittedName>
        <fullName evidence="2">Uncharacterized protein</fullName>
    </submittedName>
</protein>
<dbReference type="RefSeq" id="WP_131613705.1">
    <property type="nucleotide sequence ID" value="NZ_PSZP01000036.1"/>
</dbReference>
<accession>A0A4R0XQC7</accession>
<feature type="non-terminal residue" evidence="2">
    <location>
        <position position="1264"/>
    </location>
</feature>
<dbReference type="InterPro" id="IPR019825">
    <property type="entry name" value="Lectin_legB_Mn/Ca_BS"/>
</dbReference>
<gene>
    <name evidence="2" type="ORF">C4B25_03795</name>
</gene>
<dbReference type="Proteomes" id="UP000291072">
    <property type="component" value="Unassembled WGS sequence"/>
</dbReference>
<reference evidence="2 3" key="1">
    <citation type="submission" date="2018-02" db="EMBL/GenBank/DDBJ databases">
        <title>Mycoplasma marinum and Mycoplasma todarodis sp. nov., moderately halophilic and psychrotolerant mycoplasmas isolated from cephalopods.</title>
        <authorList>
            <person name="Viver T."/>
        </authorList>
    </citation>
    <scope>NUCLEOTIDE SEQUENCE [LARGE SCALE GENOMIC DNA]</scope>
    <source>
        <strain evidence="2 3">5H</strain>
    </source>
</reference>
<comment type="caution">
    <text evidence="2">The sequence shown here is derived from an EMBL/GenBank/DDBJ whole genome shotgun (WGS) entry which is preliminary data.</text>
</comment>
<name>A0A4R0XQC7_9MOLU</name>
<feature type="chain" id="PRO_5020753706" evidence="1">
    <location>
        <begin position="25"/>
        <end position="1264"/>
    </location>
</feature>
<evidence type="ECO:0000313" key="2">
    <source>
        <dbReference type="EMBL" id="TCG10540.1"/>
    </source>
</evidence>
<feature type="signal peptide" evidence="1">
    <location>
        <begin position="1"/>
        <end position="24"/>
    </location>
</feature>
<proteinExistence type="predicted"/>
<sequence>MKKNKKIVLSVGAVAAVAVPVAVTATNTKTAGNQDKEILAYLDKRIQSKKIEAKANSHKLKTLEQEKAKKAYEARQEAARREMFKKKQIANPVDSYWFWGWDQHTTGLIKYDDKEFAKATAVSYRLRMLPINMIKNMTRGKVFKKHNTDDLLIHIAKELVMRTDLWTKMQKHFVAVEFDSELKNWKQDPKDPNILTRQEKVDGSIFKFDNFSAIVKLLGFEFMDEAAMKKYWNDHASERDRTFSLKWNKDPSLNIAQTDRSQSRMTLRFDRADSTPASQIGDKISDSTMWSSLQMNMFKETKQGKKQVMHTHFNGGFVYDRAVTDGGFNPNNSIDASWKRADFVQIHIDGKASTGDTNYIVGRGPNDFRNNDKDHRPTLDSPEGFRKSIKQLDGSLAIQHQSFYILDITSVESIDIAGIEEGILKAKIHNQGFKTAKEIADAINNAKTTAEKKFLLGKYFGMKVTSVPDKVFAKITVTGDSNGNMALDVEYYKSNHFAKTKTTSNKSIKALSDAQIKELIGNDDQKTNHKLVDDAFNPKLKISDATQGDRTAAEIAKTITNAKDLAKLLGVDESALSKSLKGKGKMTKVDIDTDANGNMTIKVTVNTPDATKPPLDNVFKIKVKSDATIATQIADKLQKKNEAAVKAAMAKPSVKNQGDRKMSEVAKSVTDLGTLKKELDLDIKVPKGSTVTVKVTVDSKDSSKVKIDVTVTTKGASTETHHITKEVSGKDDSTIDTQIADKKQTKNNADIDALLKKAQLKNQGDKKGSEIAKDFNKKSLADKLKDLRDKFGVDLTGKSNSNGTKITDVKLTADPKTGKIKIEVKTETKNATNATKSPSSHDVTGKNDVEIDANINKPKEIAAIVDFFKKAKLTKQGTRTIDEIVAAWNKMSLDDKLNAIKDETGVDVPKTQGNTTISNLVFSKGNGATIDVKISTTTAHATTASGSAKATITGDDDATVMQRRKVVAADKKQKTSIATIKKIIDGIDIKKAQGKNTVSSIQKIVDDMKKAGKSIGEILKAIKNATGVNIPTKVGDTSITGVKLTADPKTGKIKVEVTTKTPDATKNPSVDGSLSGTNDIDLTQKKNIEAIEAKLNGVDIKGKQGSDTIAEIIKKMKKAGASVADIIKSIKAITGVDLSTGHKGTDITGVTLVDDGKGGIKVTVSTNTKGATTPTTDAKGSFVGNNDKAANATKLKDKNNADIAKRIHDVDIKTKQGTKTVKEIADIVKKGKANGDSIDKILDAIKNATGVDLASGHKGTKITD</sequence>
<evidence type="ECO:0000256" key="1">
    <source>
        <dbReference type="SAM" id="SignalP"/>
    </source>
</evidence>
<keyword evidence="1" id="KW-0732">Signal</keyword>